<evidence type="ECO:0000313" key="2">
    <source>
        <dbReference type="EMBL" id="EFQ97283.1"/>
    </source>
</evidence>
<evidence type="ECO:0000313" key="3">
    <source>
        <dbReference type="Proteomes" id="UP000002669"/>
    </source>
</evidence>
<dbReference type="STRING" id="535722.E5QYU5"/>
<dbReference type="InParanoid" id="E5QYU5"/>
<dbReference type="OrthoDB" id="2157530at2759"/>
<reference evidence="3" key="1">
    <citation type="journal article" date="2012" name="MBio">
        <title>Comparative genome analysis of Trichophyton rubrum and related dermatophytes reveals candidate genes involved in infection.</title>
        <authorList>
            <person name="Martinez D.A."/>
            <person name="Oliver B.G."/>
            <person name="Graeser Y."/>
            <person name="Goldberg J.M."/>
            <person name="Li W."/>
            <person name="Martinez-Rossi N.M."/>
            <person name="Monod M."/>
            <person name="Shelest E."/>
            <person name="Barton R.C."/>
            <person name="Birch E."/>
            <person name="Brakhage A.A."/>
            <person name="Chen Z."/>
            <person name="Gurr S.J."/>
            <person name="Heiman D."/>
            <person name="Heitman J."/>
            <person name="Kosti I."/>
            <person name="Rossi A."/>
            <person name="Saif S."/>
            <person name="Samalova M."/>
            <person name="Saunders C.W."/>
            <person name="Shea T."/>
            <person name="Summerbell R.C."/>
            <person name="Xu J."/>
            <person name="Young S."/>
            <person name="Zeng Q."/>
            <person name="Birren B.W."/>
            <person name="Cuomo C.A."/>
            <person name="White T.C."/>
        </authorList>
    </citation>
    <scope>NUCLEOTIDE SEQUENCE [LARGE SCALE GENOMIC DNA]</scope>
    <source>
        <strain evidence="3">ATCC MYA-4604 / CBS 118893</strain>
    </source>
</reference>
<dbReference type="Pfam" id="PF06985">
    <property type="entry name" value="HET"/>
    <property type="match status" value="1"/>
</dbReference>
<evidence type="ECO:0000259" key="1">
    <source>
        <dbReference type="Pfam" id="PF06985"/>
    </source>
</evidence>
<dbReference type="EMBL" id="DS989822">
    <property type="protein sequence ID" value="EFQ97283.1"/>
    <property type="molecule type" value="Genomic_DNA"/>
</dbReference>
<dbReference type="PANTHER" id="PTHR24148:SF64">
    <property type="entry name" value="HETEROKARYON INCOMPATIBILITY DOMAIN-CONTAINING PROTEIN"/>
    <property type="match status" value="1"/>
</dbReference>
<keyword evidence="3" id="KW-1185">Reference proteome</keyword>
<feature type="domain" description="Heterokaryon incompatibility" evidence="1">
    <location>
        <begin position="217"/>
        <end position="404"/>
    </location>
</feature>
<dbReference type="InterPro" id="IPR010730">
    <property type="entry name" value="HET"/>
</dbReference>
<dbReference type="RefSeq" id="XP_003176235.1">
    <property type="nucleotide sequence ID" value="XM_003176187.1"/>
</dbReference>
<organism evidence="3">
    <name type="scientific">Arthroderma gypseum (strain ATCC MYA-4604 / CBS 118893)</name>
    <name type="common">Microsporum gypseum</name>
    <dbReference type="NCBI Taxonomy" id="535722"/>
    <lineage>
        <taxon>Eukaryota</taxon>
        <taxon>Fungi</taxon>
        <taxon>Dikarya</taxon>
        <taxon>Ascomycota</taxon>
        <taxon>Pezizomycotina</taxon>
        <taxon>Eurotiomycetes</taxon>
        <taxon>Eurotiomycetidae</taxon>
        <taxon>Onygenales</taxon>
        <taxon>Arthrodermataceae</taxon>
        <taxon>Nannizzia</taxon>
    </lineage>
</organism>
<sequence length="734" mass="83799">MSLYMNKRQHERGRECLSDAISAFVWKKLNRSDRSTLTSLDSNFTGSKRSWEILIDICRQSQLRKRFVTTLSMTQVNSLRLLFLSKSNIVGRPCVSPAPGLVLERLSHSEMGLIEADAHKLRSARHYSAEAVAYIRLLDDCLKAAGLDAFCHNGAVLKEYLNLERYVRSDSDTGPLGITLEPGDWLSVEARRGMPLYLWDAVDGKTVKTESLDRPRYVVVSHTWGRWKLKSREADMRPQVPWLVPENTLFPVRDLPSGLKKLSSRLLVRYVWLDLLCIPQDRSPEAESELSRQAAIFGGAVTAVVWLNTTSSWDLLQDTVMWLALDTMQEKLKYMLEGLRFPLSGIHERQHRMKYQLPKAAFQEKVEGLRAALKSKENSRRGIPIDDPGYVPLNWFTSLWTLQEVYLRPDMILANKDWDIFTIYGKNPVSLETLRYINVDSNARYTPSMPGSVLWLYGLLITVPNFDVKRCPLGILNEGGIRQCTKNRSEAIMSAVGCVKWHRKAAMSGQSRRNEEETEPLVLGQYVYEFLDEVLEKYGFIFFGFRYTAHCQLVGVLESGKPMGTILPFETADRFVSTPGKEIWHPDLDSIPHPSVASWKLLRDGSVKIDQVGIWCQTPLGGAYTGIKDSYNPDCYKTEIVAAVPDWRTRPPTEKYRVKRAKKYLHEWMMETWTDASKYAVILSASPQRARGFIFLEVGVDTKTSAIILAKLGDFFLDHSKTEIKTTKVNWIIY</sequence>
<dbReference type="GeneID" id="10031551"/>
<name>E5QYU5_ARTGP</name>
<dbReference type="PANTHER" id="PTHR24148">
    <property type="entry name" value="ANKYRIN REPEAT DOMAIN-CONTAINING PROTEIN 39 HOMOLOG-RELATED"/>
    <property type="match status" value="1"/>
</dbReference>
<dbReference type="eggNOG" id="ENOG502SUUJ">
    <property type="taxonomic scope" value="Eukaryota"/>
</dbReference>
<dbReference type="HOGENOM" id="CLU_377640_0_0_1"/>
<proteinExistence type="predicted"/>
<protein>
    <recommendedName>
        <fullName evidence="1">Heterokaryon incompatibility domain-containing protein</fullName>
    </recommendedName>
</protein>
<dbReference type="AlphaFoldDB" id="E5QYU5"/>
<dbReference type="Proteomes" id="UP000002669">
    <property type="component" value="Unassembled WGS sequence"/>
</dbReference>
<gene>
    <name evidence="2" type="ORF">MGYG_00324</name>
</gene>
<accession>E5QYU5</accession>
<dbReference type="InterPro" id="IPR052895">
    <property type="entry name" value="HetReg/Transcr_Mod"/>
</dbReference>
<dbReference type="VEuPathDB" id="FungiDB:MGYG_00324"/>